<evidence type="ECO:0000259" key="2">
    <source>
        <dbReference type="Pfam" id="PF17863"/>
    </source>
</evidence>
<proteinExistence type="predicted"/>
<evidence type="ECO:0000313" key="4">
    <source>
        <dbReference type="Proteomes" id="UP001216907"/>
    </source>
</evidence>
<dbReference type="Gene3D" id="1.10.8.80">
    <property type="entry name" value="Magnesium chelatase subunit I, C-Terminal domain"/>
    <property type="match status" value="1"/>
</dbReference>
<dbReference type="SUPFAM" id="SSF52540">
    <property type="entry name" value="P-loop containing nucleoside triphosphate hydrolases"/>
    <property type="match status" value="1"/>
</dbReference>
<dbReference type="InterPro" id="IPR050764">
    <property type="entry name" value="CbbQ/NirQ/NorQ/GpvN"/>
</dbReference>
<dbReference type="Proteomes" id="UP001216907">
    <property type="component" value="Unassembled WGS sequence"/>
</dbReference>
<keyword evidence="4" id="KW-1185">Reference proteome</keyword>
<accession>A0ABT6F536</accession>
<dbReference type="RefSeq" id="WP_277859028.1">
    <property type="nucleotide sequence ID" value="NZ_JARRAG010000001.1"/>
</dbReference>
<dbReference type="InterPro" id="IPR027417">
    <property type="entry name" value="P-loop_NTPase"/>
</dbReference>
<organism evidence="3 4">
    <name type="scientific">Paludisphaera mucosa</name>
    <dbReference type="NCBI Taxonomy" id="3030827"/>
    <lineage>
        <taxon>Bacteria</taxon>
        <taxon>Pseudomonadati</taxon>
        <taxon>Planctomycetota</taxon>
        <taxon>Planctomycetia</taxon>
        <taxon>Isosphaerales</taxon>
        <taxon>Isosphaeraceae</taxon>
        <taxon>Paludisphaera</taxon>
    </lineage>
</organism>
<sequence length="325" mass="35613">MTPQHSTEAAPPAQEELYALTSRLLENVGQVVLGKADSIKLAVVALLAQGHVLIEDVPGVGKTLLARALAASIDCSFRRIQFTPDLLPSDVLGSSVFHAPSSEFVFKPGPVFGNVVLADEINRTTPRTQSALLEAMSDRQVSIEGTTYPLEAPFIVLATQNPYEFEGTYVLPESQLDRFMIRIRMGYPVRAEERRLLHDHRVGEPVKTLQAVITAEEVVQLQDGVRRVRVDDAIADYLLDIVHLTRRSEDLHVGVSTRGALTLYRAAQSMAMVSGRDFVVPDDVKSLCVPVLAHRVLGKSFLQAGEFGAAEAIIRDIVDRVKVPT</sequence>
<dbReference type="PANTHER" id="PTHR42759:SF5">
    <property type="entry name" value="METHANOL DEHYDROGENASE REGULATOR"/>
    <property type="match status" value="1"/>
</dbReference>
<dbReference type="InterPro" id="IPR011703">
    <property type="entry name" value="ATPase_AAA-3"/>
</dbReference>
<dbReference type="EMBL" id="JARRAG010000001">
    <property type="protein sequence ID" value="MDG3002664.1"/>
    <property type="molecule type" value="Genomic_DNA"/>
</dbReference>
<protein>
    <submittedName>
        <fullName evidence="3">MoxR family ATPase</fullName>
    </submittedName>
</protein>
<name>A0ABT6F536_9BACT</name>
<gene>
    <name evidence="3" type="ORF">PZE19_02595</name>
</gene>
<evidence type="ECO:0000259" key="1">
    <source>
        <dbReference type="Pfam" id="PF07726"/>
    </source>
</evidence>
<reference evidence="3 4" key="1">
    <citation type="submission" date="2023-03" db="EMBL/GenBank/DDBJ databases">
        <title>Paludisphaera mucosa sp. nov. a novel planctomycete from northern fen.</title>
        <authorList>
            <person name="Ivanova A."/>
        </authorList>
    </citation>
    <scope>NUCLEOTIDE SEQUENCE [LARGE SCALE GENOMIC DNA]</scope>
    <source>
        <strain evidence="3 4">Pla2</strain>
    </source>
</reference>
<dbReference type="PANTHER" id="PTHR42759">
    <property type="entry name" value="MOXR FAMILY PROTEIN"/>
    <property type="match status" value="1"/>
</dbReference>
<dbReference type="Gene3D" id="3.40.50.300">
    <property type="entry name" value="P-loop containing nucleotide triphosphate hydrolases"/>
    <property type="match status" value="1"/>
</dbReference>
<evidence type="ECO:0000313" key="3">
    <source>
        <dbReference type="EMBL" id="MDG3002664.1"/>
    </source>
</evidence>
<feature type="domain" description="ChlI/MoxR AAA lid" evidence="2">
    <location>
        <begin position="245"/>
        <end position="316"/>
    </location>
</feature>
<dbReference type="CDD" id="cd00009">
    <property type="entry name" value="AAA"/>
    <property type="match status" value="1"/>
</dbReference>
<comment type="caution">
    <text evidence="3">The sequence shown here is derived from an EMBL/GenBank/DDBJ whole genome shotgun (WGS) entry which is preliminary data.</text>
</comment>
<dbReference type="Pfam" id="PF17863">
    <property type="entry name" value="AAA_lid_2"/>
    <property type="match status" value="1"/>
</dbReference>
<dbReference type="PIRSF" id="PIRSF002849">
    <property type="entry name" value="AAA_ATPase_chaperone_MoxR_prd"/>
    <property type="match status" value="1"/>
</dbReference>
<dbReference type="Pfam" id="PF07726">
    <property type="entry name" value="AAA_3"/>
    <property type="match status" value="1"/>
</dbReference>
<feature type="domain" description="ATPase AAA-3" evidence="1">
    <location>
        <begin position="51"/>
        <end position="181"/>
    </location>
</feature>
<dbReference type="InterPro" id="IPR041628">
    <property type="entry name" value="ChlI/MoxR_AAA_lid"/>
</dbReference>